<sequence length="65" mass="6967">MGGRERPDCLAGTRGVRSGYPIDVRSSGDVTDVFSAAELERANLSHFEDAYVRGWSMSATSCNPG</sequence>
<dbReference type="Proteomes" id="UP001501822">
    <property type="component" value="Unassembled WGS sequence"/>
</dbReference>
<comment type="caution">
    <text evidence="1">The sequence shown here is derived from an EMBL/GenBank/DDBJ whole genome shotgun (WGS) entry which is preliminary data.</text>
</comment>
<evidence type="ECO:0000313" key="1">
    <source>
        <dbReference type="EMBL" id="GAA0320004.1"/>
    </source>
</evidence>
<evidence type="ECO:0000313" key="2">
    <source>
        <dbReference type="Proteomes" id="UP001501822"/>
    </source>
</evidence>
<keyword evidence="2" id="KW-1185">Reference proteome</keyword>
<organism evidence="1 2">
    <name type="scientific">Actinoallomurus spadix</name>
    <dbReference type="NCBI Taxonomy" id="79912"/>
    <lineage>
        <taxon>Bacteria</taxon>
        <taxon>Bacillati</taxon>
        <taxon>Actinomycetota</taxon>
        <taxon>Actinomycetes</taxon>
        <taxon>Streptosporangiales</taxon>
        <taxon>Thermomonosporaceae</taxon>
        <taxon>Actinoallomurus</taxon>
    </lineage>
</organism>
<gene>
    <name evidence="1" type="ORF">GCM10010151_07120</name>
</gene>
<protein>
    <submittedName>
        <fullName evidence="1">Uncharacterized protein</fullName>
    </submittedName>
</protein>
<reference evidence="2" key="1">
    <citation type="journal article" date="2019" name="Int. J. Syst. Evol. Microbiol.">
        <title>The Global Catalogue of Microorganisms (GCM) 10K type strain sequencing project: providing services to taxonomists for standard genome sequencing and annotation.</title>
        <authorList>
            <consortium name="The Broad Institute Genomics Platform"/>
            <consortium name="The Broad Institute Genome Sequencing Center for Infectious Disease"/>
            <person name="Wu L."/>
            <person name="Ma J."/>
        </authorList>
    </citation>
    <scope>NUCLEOTIDE SEQUENCE [LARGE SCALE GENOMIC DNA]</scope>
    <source>
        <strain evidence="2">JCM 3146</strain>
    </source>
</reference>
<proteinExistence type="predicted"/>
<dbReference type="EMBL" id="BAAABM010000007">
    <property type="protein sequence ID" value="GAA0320004.1"/>
    <property type="molecule type" value="Genomic_DNA"/>
</dbReference>
<accession>A0ABP3FNS1</accession>
<name>A0ABP3FNS1_9ACTN</name>